<keyword evidence="1" id="KW-0479">Metal-binding</keyword>
<dbReference type="Proteomes" id="UP000325577">
    <property type="component" value="Linkage Group LG2"/>
</dbReference>
<evidence type="ECO:0000256" key="2">
    <source>
        <dbReference type="SAM" id="MobiDB-lite"/>
    </source>
</evidence>
<reference evidence="4 5" key="1">
    <citation type="submission" date="2019-09" db="EMBL/GenBank/DDBJ databases">
        <title>A chromosome-level genome assembly of the Chinese tupelo Nyssa sinensis.</title>
        <authorList>
            <person name="Yang X."/>
            <person name="Kang M."/>
            <person name="Yang Y."/>
            <person name="Xiong H."/>
            <person name="Wang M."/>
            <person name="Zhang Z."/>
            <person name="Wang Z."/>
            <person name="Wu H."/>
            <person name="Ma T."/>
            <person name="Liu J."/>
            <person name="Xi Z."/>
        </authorList>
    </citation>
    <scope>NUCLEOTIDE SEQUENCE [LARGE SCALE GENOMIC DNA]</scope>
    <source>
        <strain evidence="4">J267</strain>
        <tissue evidence="4">Leaf</tissue>
    </source>
</reference>
<dbReference type="InterPro" id="IPR039780">
    <property type="entry name" value="Mot2"/>
</dbReference>
<dbReference type="InterPro" id="IPR039515">
    <property type="entry name" value="NOT4_mRING-HC-C4C4"/>
</dbReference>
<dbReference type="OrthoDB" id="1923159at2759"/>
<evidence type="ECO:0000256" key="1">
    <source>
        <dbReference type="PROSITE-ProRule" id="PRU00175"/>
    </source>
</evidence>
<dbReference type="Pfam" id="PF14570">
    <property type="entry name" value="zf-RING_4"/>
    <property type="match status" value="1"/>
</dbReference>
<dbReference type="PROSITE" id="PS50089">
    <property type="entry name" value="ZF_RING_2"/>
    <property type="match status" value="1"/>
</dbReference>
<proteinExistence type="predicted"/>
<dbReference type="InterPro" id="IPR013083">
    <property type="entry name" value="Znf_RING/FYVE/PHD"/>
</dbReference>
<keyword evidence="5" id="KW-1185">Reference proteome</keyword>
<dbReference type="EMBL" id="CM018043">
    <property type="protein sequence ID" value="KAA8530289.1"/>
    <property type="molecule type" value="Genomic_DNA"/>
</dbReference>
<dbReference type="GO" id="GO:0030014">
    <property type="term" value="C:CCR4-NOT complex"/>
    <property type="evidence" value="ECO:0007669"/>
    <property type="project" value="InterPro"/>
</dbReference>
<dbReference type="SUPFAM" id="SSF57850">
    <property type="entry name" value="RING/U-box"/>
    <property type="match status" value="1"/>
</dbReference>
<dbReference type="PANTHER" id="PTHR12603">
    <property type="entry name" value="CCR4-NOT TRANSCRIPTION COMPLEX RELATED"/>
    <property type="match status" value="1"/>
</dbReference>
<feature type="compositionally biased region" description="Polar residues" evidence="2">
    <location>
        <begin position="1"/>
        <end position="13"/>
    </location>
</feature>
<evidence type="ECO:0000313" key="5">
    <source>
        <dbReference type="Proteomes" id="UP000325577"/>
    </source>
</evidence>
<dbReference type="GO" id="GO:0016567">
    <property type="term" value="P:protein ubiquitination"/>
    <property type="evidence" value="ECO:0007669"/>
    <property type="project" value="TreeGrafter"/>
</dbReference>
<dbReference type="PANTHER" id="PTHR12603:SF0">
    <property type="entry name" value="CCR4-NOT TRANSCRIPTION COMPLEX SUBUNIT 4"/>
    <property type="match status" value="1"/>
</dbReference>
<feature type="domain" description="RING-type" evidence="3">
    <location>
        <begin position="237"/>
        <end position="279"/>
    </location>
</feature>
<sequence>MGSDSFSNATVSGFSKDLGKKKRTNRLAKLKQSKLDVRREQWLSQVKNKGCKADSIGTGGSSPSSLQLGDEGKRSIENLEMRSRRVAFKRSSVPESDLESLISSPVSSSLGRNDSMKDLPVSSCSSASSGCFSDEDQCNPKLEPPAGFKTKMVQTGSEPKNCGVNLIDTESKEMDSKVQVNCRAWQPNDATRPHSLPKVSKQRSLTMNSERLCSRGTITWPWKSSMYQNSLPQPSSCPVCFEDLDPTDSSFLPCSCGFWLCLFCHKRILEVDERCPGCRKQYDPINGDVGFKGGVTQI</sequence>
<feature type="region of interest" description="Disordered" evidence="2">
    <location>
        <begin position="45"/>
        <end position="76"/>
    </location>
</feature>
<dbReference type="GO" id="GO:0004842">
    <property type="term" value="F:ubiquitin-protein transferase activity"/>
    <property type="evidence" value="ECO:0007669"/>
    <property type="project" value="InterPro"/>
</dbReference>
<gene>
    <name evidence="4" type="ORF">F0562_004998</name>
</gene>
<organism evidence="4 5">
    <name type="scientific">Nyssa sinensis</name>
    <dbReference type="NCBI Taxonomy" id="561372"/>
    <lineage>
        <taxon>Eukaryota</taxon>
        <taxon>Viridiplantae</taxon>
        <taxon>Streptophyta</taxon>
        <taxon>Embryophyta</taxon>
        <taxon>Tracheophyta</taxon>
        <taxon>Spermatophyta</taxon>
        <taxon>Magnoliopsida</taxon>
        <taxon>eudicotyledons</taxon>
        <taxon>Gunneridae</taxon>
        <taxon>Pentapetalae</taxon>
        <taxon>asterids</taxon>
        <taxon>Cornales</taxon>
        <taxon>Nyssaceae</taxon>
        <taxon>Nyssa</taxon>
    </lineage>
</organism>
<evidence type="ECO:0000313" key="4">
    <source>
        <dbReference type="EMBL" id="KAA8530289.1"/>
    </source>
</evidence>
<feature type="region of interest" description="Disordered" evidence="2">
    <location>
        <begin position="1"/>
        <end position="32"/>
    </location>
</feature>
<protein>
    <recommendedName>
        <fullName evidence="3">RING-type domain-containing protein</fullName>
    </recommendedName>
</protein>
<accession>A0A5J5AJI8</accession>
<keyword evidence="1" id="KW-0863">Zinc-finger</keyword>
<dbReference type="Gene3D" id="3.30.40.10">
    <property type="entry name" value="Zinc/RING finger domain, C3HC4 (zinc finger)"/>
    <property type="match status" value="1"/>
</dbReference>
<dbReference type="InterPro" id="IPR001841">
    <property type="entry name" value="Znf_RING"/>
</dbReference>
<dbReference type="GO" id="GO:0008270">
    <property type="term" value="F:zinc ion binding"/>
    <property type="evidence" value="ECO:0007669"/>
    <property type="project" value="UniProtKB-KW"/>
</dbReference>
<dbReference type="CDD" id="cd16618">
    <property type="entry name" value="mRING-HC-C4C4_CNOT4"/>
    <property type="match status" value="1"/>
</dbReference>
<name>A0A5J5AJI8_9ASTE</name>
<feature type="compositionally biased region" description="Basic residues" evidence="2">
    <location>
        <begin position="19"/>
        <end position="32"/>
    </location>
</feature>
<keyword evidence="1" id="KW-0862">Zinc</keyword>
<evidence type="ECO:0000259" key="3">
    <source>
        <dbReference type="PROSITE" id="PS50089"/>
    </source>
</evidence>
<dbReference type="AlphaFoldDB" id="A0A5J5AJI8"/>